<name>A0A835U7F7_VANPL</name>
<evidence type="ECO:0000256" key="1">
    <source>
        <dbReference type="SAM" id="MobiDB-lite"/>
    </source>
</evidence>
<protein>
    <submittedName>
        <fullName evidence="2">Uncharacterized protein</fullName>
    </submittedName>
</protein>
<organism evidence="2 3">
    <name type="scientific">Vanilla planifolia</name>
    <name type="common">Vanilla</name>
    <dbReference type="NCBI Taxonomy" id="51239"/>
    <lineage>
        <taxon>Eukaryota</taxon>
        <taxon>Viridiplantae</taxon>
        <taxon>Streptophyta</taxon>
        <taxon>Embryophyta</taxon>
        <taxon>Tracheophyta</taxon>
        <taxon>Spermatophyta</taxon>
        <taxon>Magnoliopsida</taxon>
        <taxon>Liliopsida</taxon>
        <taxon>Asparagales</taxon>
        <taxon>Orchidaceae</taxon>
        <taxon>Vanilloideae</taxon>
        <taxon>Vanilleae</taxon>
        <taxon>Vanilla</taxon>
    </lineage>
</organism>
<comment type="caution">
    <text evidence="2">The sequence shown here is derived from an EMBL/GenBank/DDBJ whole genome shotgun (WGS) entry which is preliminary data.</text>
</comment>
<feature type="region of interest" description="Disordered" evidence="1">
    <location>
        <begin position="40"/>
        <end position="122"/>
    </location>
</feature>
<evidence type="ECO:0000313" key="2">
    <source>
        <dbReference type="EMBL" id="KAG0451192.1"/>
    </source>
</evidence>
<dbReference type="OrthoDB" id="7537227at2759"/>
<dbReference type="AlphaFoldDB" id="A0A835U7F7"/>
<reference evidence="2 3" key="1">
    <citation type="journal article" date="2020" name="Nat. Food">
        <title>A phased Vanilla planifolia genome enables genetic improvement of flavour and production.</title>
        <authorList>
            <person name="Hasing T."/>
            <person name="Tang H."/>
            <person name="Brym M."/>
            <person name="Khazi F."/>
            <person name="Huang T."/>
            <person name="Chambers A.H."/>
        </authorList>
    </citation>
    <scope>NUCLEOTIDE SEQUENCE [LARGE SCALE GENOMIC DNA]</scope>
    <source>
        <tissue evidence="2">Leaf</tissue>
    </source>
</reference>
<evidence type="ECO:0000313" key="3">
    <source>
        <dbReference type="Proteomes" id="UP000639772"/>
    </source>
</evidence>
<dbReference type="Proteomes" id="UP000639772">
    <property type="component" value="Unassembled WGS sequence"/>
</dbReference>
<feature type="region of interest" description="Disordered" evidence="1">
    <location>
        <begin position="180"/>
        <end position="205"/>
    </location>
</feature>
<dbReference type="EMBL" id="JADCNM010000074">
    <property type="protein sequence ID" value="KAG0451192.1"/>
    <property type="molecule type" value="Genomic_DNA"/>
</dbReference>
<gene>
    <name evidence="2" type="ORF">HPP92_026348</name>
</gene>
<accession>A0A835U7F7</accession>
<proteinExistence type="predicted"/>
<sequence>MPSSRKSVLPQSSIYPSAVKNKDLIAAAGAIKPLVHALKISTPPPVKTPLVPSSASLGRRAKIAISRSGAIESRQSPSDWRPRAKKDASLLSTPSALPRRTRSELCRRGSSPPPRSYGRFRIRHGRQGRIRSLCRHQRPGRSCRRRGGDAIPVLVEIVEVGTQRRKRSLSDSSRYLPGERLLPNTGFARRRPPSLVALSQSGSSGAKQKAEALIELLRQPRTLSAASGRRGRVKFVGQD</sequence>